<keyword evidence="2" id="KW-1133">Transmembrane helix</keyword>
<feature type="transmembrane region" description="Helical" evidence="2">
    <location>
        <begin position="217"/>
        <end position="238"/>
    </location>
</feature>
<dbReference type="EMBL" id="CAKKNE010000003">
    <property type="protein sequence ID" value="CAH0370605.1"/>
    <property type="molecule type" value="Genomic_DNA"/>
</dbReference>
<feature type="transmembrane region" description="Helical" evidence="2">
    <location>
        <begin position="90"/>
        <end position="111"/>
    </location>
</feature>
<keyword evidence="2" id="KW-0472">Membrane</keyword>
<protein>
    <recommendedName>
        <fullName evidence="5">Nickel/cobalt efflux system</fullName>
    </recommendedName>
</protein>
<dbReference type="OrthoDB" id="669460at2759"/>
<evidence type="ECO:0000313" key="4">
    <source>
        <dbReference type="Proteomes" id="UP000789595"/>
    </source>
</evidence>
<evidence type="ECO:0008006" key="5">
    <source>
        <dbReference type="Google" id="ProtNLM"/>
    </source>
</evidence>
<evidence type="ECO:0000256" key="1">
    <source>
        <dbReference type="SAM" id="MobiDB-lite"/>
    </source>
</evidence>
<keyword evidence="2" id="KW-0812">Transmembrane</keyword>
<dbReference type="InterPro" id="IPR052776">
    <property type="entry name" value="Chloro_ReproSupport/MetalTrans"/>
</dbReference>
<comment type="caution">
    <text evidence="3">The sequence shown here is derived from an EMBL/GenBank/DDBJ whole genome shotgun (WGS) entry which is preliminary data.</text>
</comment>
<feature type="transmembrane region" description="Helical" evidence="2">
    <location>
        <begin position="50"/>
        <end position="70"/>
    </location>
</feature>
<feature type="region of interest" description="Disordered" evidence="1">
    <location>
        <begin position="116"/>
        <end position="140"/>
    </location>
</feature>
<dbReference type="PANTHER" id="PTHR33876">
    <property type="entry name" value="UNNAMED PRODUCT"/>
    <property type="match status" value="1"/>
</dbReference>
<evidence type="ECO:0000313" key="3">
    <source>
        <dbReference type="EMBL" id="CAH0370605.1"/>
    </source>
</evidence>
<accession>A0A8J2WIW9</accession>
<sequence>MDDKSLLQIAAMGGVMGLGHVLSPDHLSALATLSAGGGVEAFRLGVRWGLGHSIGMVGAAMILLTVTWSVAHTARATSGKDAAKQLAGSIAEFSEAMVGLVMVAVGLYGGFRATRERRRRAKESKDAGHSHHDHSHCHAHNMPIHNTRDAALALGVGVVHGLTHIVWVLPVLQMPRLRDASAYLLAFSLCSTGLMGLFAALWGVVTRHTNSERVTCALEIASSALSLAVGLAWLALLATGRLDDSVFGDHGHDHGHGHDHDHVYLHHGDPTEEERRLYHDLRGHQRHRHHRLRSML</sequence>
<proteinExistence type="predicted"/>
<feature type="transmembrane region" description="Helical" evidence="2">
    <location>
        <begin position="182"/>
        <end position="205"/>
    </location>
</feature>
<dbReference type="AlphaFoldDB" id="A0A8J2WIW9"/>
<reference evidence="3" key="1">
    <citation type="submission" date="2021-11" db="EMBL/GenBank/DDBJ databases">
        <authorList>
            <consortium name="Genoscope - CEA"/>
            <person name="William W."/>
        </authorList>
    </citation>
    <scope>NUCLEOTIDE SEQUENCE</scope>
</reference>
<name>A0A8J2WIW9_9STRA</name>
<dbReference type="Proteomes" id="UP000789595">
    <property type="component" value="Unassembled WGS sequence"/>
</dbReference>
<dbReference type="PANTHER" id="PTHR33876:SF4">
    <property type="entry name" value="CHLOROPLAST PROTEIN FOR GROWTH AND FERTILITY 2"/>
    <property type="match status" value="1"/>
</dbReference>
<organism evidence="3 4">
    <name type="scientific">Pelagomonas calceolata</name>
    <dbReference type="NCBI Taxonomy" id="35677"/>
    <lineage>
        <taxon>Eukaryota</taxon>
        <taxon>Sar</taxon>
        <taxon>Stramenopiles</taxon>
        <taxon>Ochrophyta</taxon>
        <taxon>Pelagophyceae</taxon>
        <taxon>Pelagomonadales</taxon>
        <taxon>Pelagomonadaceae</taxon>
        <taxon>Pelagomonas</taxon>
    </lineage>
</organism>
<evidence type="ECO:0000256" key="2">
    <source>
        <dbReference type="SAM" id="Phobius"/>
    </source>
</evidence>
<feature type="transmembrane region" description="Helical" evidence="2">
    <location>
        <begin position="150"/>
        <end position="170"/>
    </location>
</feature>
<gene>
    <name evidence="3" type="ORF">PECAL_3P05010</name>
</gene>
<keyword evidence="4" id="KW-1185">Reference proteome</keyword>